<evidence type="ECO:0000313" key="2">
    <source>
        <dbReference type="Proteomes" id="UP000295444"/>
    </source>
</evidence>
<gene>
    <name evidence="1" type="ORF">EV186_1031057</name>
</gene>
<dbReference type="AlphaFoldDB" id="A0A4R6SED1"/>
<keyword evidence="2" id="KW-1185">Reference proteome</keyword>
<dbReference type="CDD" id="cd02440">
    <property type="entry name" value="AdoMet_MTases"/>
    <property type="match status" value="1"/>
</dbReference>
<dbReference type="EMBL" id="SNXZ01000003">
    <property type="protein sequence ID" value="TDP98077.1"/>
    <property type="molecule type" value="Genomic_DNA"/>
</dbReference>
<comment type="caution">
    <text evidence="1">The sequence shown here is derived from an EMBL/GenBank/DDBJ whole genome shotgun (WGS) entry which is preliminary data.</text>
</comment>
<reference evidence="1 2" key="1">
    <citation type="submission" date="2019-03" db="EMBL/GenBank/DDBJ databases">
        <title>Genomic Encyclopedia of Type Strains, Phase IV (KMG-IV): sequencing the most valuable type-strain genomes for metagenomic binning, comparative biology and taxonomic classification.</title>
        <authorList>
            <person name="Goeker M."/>
        </authorList>
    </citation>
    <scope>NUCLEOTIDE SEQUENCE [LARGE SCALE GENOMIC DNA]</scope>
    <source>
        <strain evidence="1 2">DSM 45361</strain>
    </source>
</reference>
<dbReference type="Gene3D" id="3.40.50.150">
    <property type="entry name" value="Vaccinia Virus protein VP39"/>
    <property type="match status" value="1"/>
</dbReference>
<organism evidence="1 2">
    <name type="scientific">Labedaea rhizosphaerae</name>
    <dbReference type="NCBI Taxonomy" id="598644"/>
    <lineage>
        <taxon>Bacteria</taxon>
        <taxon>Bacillati</taxon>
        <taxon>Actinomycetota</taxon>
        <taxon>Actinomycetes</taxon>
        <taxon>Pseudonocardiales</taxon>
        <taxon>Pseudonocardiaceae</taxon>
        <taxon>Labedaea</taxon>
    </lineage>
</organism>
<dbReference type="InterPro" id="IPR029063">
    <property type="entry name" value="SAM-dependent_MTases_sf"/>
</dbReference>
<proteinExistence type="predicted"/>
<dbReference type="RefSeq" id="WP_133851182.1">
    <property type="nucleotide sequence ID" value="NZ_SNXZ01000003.1"/>
</dbReference>
<protein>
    <recommendedName>
        <fullName evidence="3">Carnitine O-acetyltransferase</fullName>
    </recommendedName>
</protein>
<accession>A0A4R6SED1</accession>
<evidence type="ECO:0008006" key="3">
    <source>
        <dbReference type="Google" id="ProtNLM"/>
    </source>
</evidence>
<dbReference type="OrthoDB" id="7055571at2"/>
<name>A0A4R6SED1_LABRH</name>
<evidence type="ECO:0000313" key="1">
    <source>
        <dbReference type="EMBL" id="TDP98077.1"/>
    </source>
</evidence>
<dbReference type="Proteomes" id="UP000295444">
    <property type="component" value="Unassembled WGS sequence"/>
</dbReference>
<sequence length="263" mass="29262">MHFDATGKVSLDHIYTQPDPRAYFSTLRRLEYGIPELAKPHFTALLEEYRSVTGTARPQVLDIGSSYGINGALLRCGLSMADLYERYGTESVQFDARDDLIARDRSLPRSDSLRLVGLDVSEPALDYARESGFLDDAVCADLERGDPTEAQAALLEPTDVVISTGCLGYVGAPTIERVVTACDRPPWMAHFVLRMFPFEPIAEVLAKLGYETEQKEGVFRQRRFASADEQSQVLDTLASAGVDPSEHETDGWFYAQLFISKPR</sequence>
<dbReference type="SUPFAM" id="SSF53335">
    <property type="entry name" value="S-adenosyl-L-methionine-dependent methyltransferases"/>
    <property type="match status" value="1"/>
</dbReference>